<comment type="caution">
    <text evidence="1">The sequence shown here is derived from an EMBL/GenBank/DDBJ whole genome shotgun (WGS) entry which is preliminary data.</text>
</comment>
<dbReference type="Proteomes" id="UP000054877">
    <property type="component" value="Unassembled WGS sequence"/>
</dbReference>
<dbReference type="EMBL" id="LNYX01000030">
    <property type="protein sequence ID" value="KTD62039.1"/>
    <property type="molecule type" value="Genomic_DNA"/>
</dbReference>
<proteinExistence type="predicted"/>
<evidence type="ECO:0000313" key="1">
    <source>
        <dbReference type="EMBL" id="KTD62039.1"/>
    </source>
</evidence>
<gene>
    <name evidence="1" type="ORF">Lspi_1889</name>
</gene>
<name>A0A0W0YYU7_LEGSP</name>
<dbReference type="PATRIC" id="fig|452.5.peg.2075"/>
<dbReference type="RefSeq" id="WP_058483810.1">
    <property type="nucleotide sequence ID" value="NZ_CAAAII010000008.1"/>
</dbReference>
<organism evidence="1 2">
    <name type="scientific">Legionella spiritensis</name>
    <dbReference type="NCBI Taxonomy" id="452"/>
    <lineage>
        <taxon>Bacteria</taxon>
        <taxon>Pseudomonadati</taxon>
        <taxon>Pseudomonadota</taxon>
        <taxon>Gammaproteobacteria</taxon>
        <taxon>Legionellales</taxon>
        <taxon>Legionellaceae</taxon>
        <taxon>Legionella</taxon>
    </lineage>
</organism>
<protein>
    <submittedName>
        <fullName evidence="1">Uncharacterized protein</fullName>
    </submittedName>
</protein>
<dbReference type="OrthoDB" id="9987358at2"/>
<dbReference type="AlphaFoldDB" id="A0A0W0YYU7"/>
<reference evidence="1 2" key="1">
    <citation type="submission" date="2015-11" db="EMBL/GenBank/DDBJ databases">
        <title>Genomic analysis of 38 Legionella species identifies large and diverse effector repertoires.</title>
        <authorList>
            <person name="Burstein D."/>
            <person name="Amaro F."/>
            <person name="Zusman T."/>
            <person name="Lifshitz Z."/>
            <person name="Cohen O."/>
            <person name="Gilbert J.A."/>
            <person name="Pupko T."/>
            <person name="Shuman H.A."/>
            <person name="Segal G."/>
        </authorList>
    </citation>
    <scope>NUCLEOTIDE SEQUENCE [LARGE SCALE GENOMIC DNA]</scope>
    <source>
        <strain evidence="1 2">Mt.St.Helens-9</strain>
    </source>
</reference>
<keyword evidence="2" id="KW-1185">Reference proteome</keyword>
<sequence length="332" mass="37255">MFARREIINPLIRRLKDVFYNDMVELALLDEGINAENIDSSFNKLVENIIINILDSSKDTSDSIRLSDGTVINDENCPIMYRPFFKAVQNIKNSTPTPDLERKIETLAGMLMSTEAFQAMLPVLKQFVLEAKGITPAEKALRKLDETGITTDLIRETFYNEMVTQTLQAINNGFITRDHLEEQEPFIYFALSGLTLLEAIRQSMDCTGIELLGGKAVTNENCPMEIDPQTNFPKLIESILAVKELMKPLFAKTDVSDEEYKAIQYLCLSREEDMPDDLSSHLTSRATKCAAMINSMSVQISQSKVFQGMVQDVIELCLDTLPEKGSSASKAI</sequence>
<evidence type="ECO:0000313" key="2">
    <source>
        <dbReference type="Proteomes" id="UP000054877"/>
    </source>
</evidence>
<accession>A0A0W0YYU7</accession>